<feature type="compositionally biased region" description="Polar residues" evidence="1">
    <location>
        <begin position="1"/>
        <end position="10"/>
    </location>
</feature>
<gene>
    <name evidence="2" type="ORF">EW026_g8277</name>
</gene>
<dbReference type="Proteomes" id="UP000309038">
    <property type="component" value="Unassembled WGS sequence"/>
</dbReference>
<name>A0A4S4K4Q4_9APHY</name>
<evidence type="ECO:0000313" key="2">
    <source>
        <dbReference type="EMBL" id="THG92721.1"/>
    </source>
</evidence>
<proteinExistence type="predicted"/>
<dbReference type="EMBL" id="SGPJ01000978">
    <property type="protein sequence ID" value="THG92721.1"/>
    <property type="molecule type" value="Genomic_DNA"/>
</dbReference>
<sequence length="543" mass="60476">MPKLARSQQVASNTAAAEESTEPVSGPSKRAHLDHTAHETEDEGMTQVSEELPSLIPGEIVMPPPLRGPDIEDIYGSAADELEAVSSVFPHPVPTVSSMFARPVPTHPAVTSPDEERLDVGFDGDVWDYETNQTCPPNSDEASRAAADLSGLASLDDDDELRSMAGNCTQDDIDYTEPPTLHIDELRISQAFIDALRNASLDDENLHPDVLERLRHPPTEEYQLDDPALHLSLEIFLGLDRASEAQYHLFRSAVLRSHQIEMLSLHQVKRAVQDISGVRAVYDDMCINSCVAYTGPFSNLVMCPECSEHRYDQLKLAVNGRKVARQRALTNVIGPQLQAIWRTPAGAKAMKYREECTRKIMEDVEITANGKKVNIPVYSDYLHGSEYLEAVGRGDITETDTVLMLSIDGAQLHRSKQSDCWIYIWKPKNLESFLFTGLHHVLALINEGLVIWDADSLRTFVSRLFLAFLTANGPGMTTINGLVGHSGAQHCRLYCDYAQAGSMHPDVNLFELSLRDYKEAIKSYHKNLRDVQESPNPTQYRAR</sequence>
<protein>
    <submittedName>
        <fullName evidence="2">Uncharacterized protein</fullName>
    </submittedName>
</protein>
<evidence type="ECO:0000313" key="3">
    <source>
        <dbReference type="Proteomes" id="UP000309038"/>
    </source>
</evidence>
<feature type="region of interest" description="Disordered" evidence="1">
    <location>
        <begin position="1"/>
        <end position="62"/>
    </location>
</feature>
<accession>A0A4S4K4Q4</accession>
<keyword evidence="3" id="KW-1185">Reference proteome</keyword>
<evidence type="ECO:0000256" key="1">
    <source>
        <dbReference type="SAM" id="MobiDB-lite"/>
    </source>
</evidence>
<reference evidence="2 3" key="1">
    <citation type="submission" date="2019-02" db="EMBL/GenBank/DDBJ databases">
        <title>Genome sequencing of the rare red list fungi Phlebia centrifuga.</title>
        <authorList>
            <person name="Buettner E."/>
            <person name="Kellner H."/>
        </authorList>
    </citation>
    <scope>NUCLEOTIDE SEQUENCE [LARGE SCALE GENOMIC DNA]</scope>
    <source>
        <strain evidence="2 3">DSM 108282</strain>
    </source>
</reference>
<comment type="caution">
    <text evidence="2">The sequence shown here is derived from an EMBL/GenBank/DDBJ whole genome shotgun (WGS) entry which is preliminary data.</text>
</comment>
<dbReference type="AlphaFoldDB" id="A0A4S4K4Q4"/>
<organism evidence="2 3">
    <name type="scientific">Hermanssonia centrifuga</name>
    <dbReference type="NCBI Taxonomy" id="98765"/>
    <lineage>
        <taxon>Eukaryota</taxon>
        <taxon>Fungi</taxon>
        <taxon>Dikarya</taxon>
        <taxon>Basidiomycota</taxon>
        <taxon>Agaricomycotina</taxon>
        <taxon>Agaricomycetes</taxon>
        <taxon>Polyporales</taxon>
        <taxon>Meruliaceae</taxon>
        <taxon>Hermanssonia</taxon>
    </lineage>
</organism>